<evidence type="ECO:0000313" key="3">
    <source>
        <dbReference type="Proteomes" id="UP000319817"/>
    </source>
</evidence>
<organism evidence="2 3">
    <name type="scientific">Stieleria marina</name>
    <dbReference type="NCBI Taxonomy" id="1930275"/>
    <lineage>
        <taxon>Bacteria</taxon>
        <taxon>Pseudomonadati</taxon>
        <taxon>Planctomycetota</taxon>
        <taxon>Planctomycetia</taxon>
        <taxon>Pirellulales</taxon>
        <taxon>Pirellulaceae</taxon>
        <taxon>Stieleria</taxon>
    </lineage>
</organism>
<gene>
    <name evidence="2" type="primary">kanE_3</name>
    <name evidence="2" type="ORF">K239x_07330</name>
</gene>
<protein>
    <submittedName>
        <fullName evidence="2">Alpha-D-kanosaminyltransferase</fullName>
        <ecNumber evidence="2">2.4.1.301</ecNumber>
    </submittedName>
</protein>
<dbReference type="PANTHER" id="PTHR12526">
    <property type="entry name" value="GLYCOSYLTRANSFERASE"/>
    <property type="match status" value="1"/>
</dbReference>
<dbReference type="SUPFAM" id="SSF53756">
    <property type="entry name" value="UDP-Glycosyltransferase/glycogen phosphorylase"/>
    <property type="match status" value="1"/>
</dbReference>
<dbReference type="PANTHER" id="PTHR12526:SF637">
    <property type="entry name" value="GLYCOSYLTRANSFERASE EPSF-RELATED"/>
    <property type="match status" value="1"/>
</dbReference>
<dbReference type="EC" id="2.4.1.301" evidence="2"/>
<dbReference type="AlphaFoldDB" id="A0A517NNT6"/>
<reference evidence="2 3" key="1">
    <citation type="submission" date="2019-02" db="EMBL/GenBank/DDBJ databases">
        <title>Deep-cultivation of Planctomycetes and their phenomic and genomic characterization uncovers novel biology.</title>
        <authorList>
            <person name="Wiegand S."/>
            <person name="Jogler M."/>
            <person name="Boedeker C."/>
            <person name="Pinto D."/>
            <person name="Vollmers J."/>
            <person name="Rivas-Marin E."/>
            <person name="Kohn T."/>
            <person name="Peeters S.H."/>
            <person name="Heuer A."/>
            <person name="Rast P."/>
            <person name="Oberbeckmann S."/>
            <person name="Bunk B."/>
            <person name="Jeske O."/>
            <person name="Meyerdierks A."/>
            <person name="Storesund J.E."/>
            <person name="Kallscheuer N."/>
            <person name="Luecker S."/>
            <person name="Lage O.M."/>
            <person name="Pohl T."/>
            <person name="Merkel B.J."/>
            <person name="Hornburger P."/>
            <person name="Mueller R.-W."/>
            <person name="Bruemmer F."/>
            <person name="Labrenz M."/>
            <person name="Spormann A.M."/>
            <person name="Op den Camp H."/>
            <person name="Overmann J."/>
            <person name="Amann R."/>
            <person name="Jetten M.S.M."/>
            <person name="Mascher T."/>
            <person name="Medema M.H."/>
            <person name="Devos D.P."/>
            <person name="Kaster A.-K."/>
            <person name="Ovreas L."/>
            <person name="Rohde M."/>
            <person name="Galperin M.Y."/>
            <person name="Jogler C."/>
        </authorList>
    </citation>
    <scope>NUCLEOTIDE SEQUENCE [LARGE SCALE GENOMIC DNA]</scope>
    <source>
        <strain evidence="2 3">K23_9</strain>
    </source>
</reference>
<sequence length="425" mass="48639">MYLIAIHVPIHVDQSKYYLSTEWLKSVRLLRDSFAGRYGPINIIAPSHPYDPDNASQTLEEVVPSEEDIEVFPSFDSRCRSRHYWLQHRRRWQQELKDLVSDADVVHAGLDDVYRPISYEGFLEGRRQNKATVFVQDTDIALQTRQLSTNRPPMHRLRAAGYANIFERLCRDAVSTASLSMLKGTRLMNRYGPYQKNAQLFHDTSYSIEDIVDEDFILMRCERLRHRLLDGGPLRFMYCGRLTPRKGLVDSIEIIAKVVAMGGNVQFDIIGDGEQRDELQTRIDALHLNDRVRLLGNVAYGPELFDQIRQYDALLFTPLAEDTPRMIFDAYAAGLPLIAYDIDYVVERKTEEDAALVLPNGDIDGSAEAILSLTQQPHNITTLSFAARDAAEYHASENWYFRRAQWTIEAVDRHRLASGVTTIGV</sequence>
<dbReference type="Proteomes" id="UP000319817">
    <property type="component" value="Chromosome"/>
</dbReference>
<dbReference type="CDD" id="cd03801">
    <property type="entry name" value="GT4_PimA-like"/>
    <property type="match status" value="1"/>
</dbReference>
<evidence type="ECO:0000259" key="1">
    <source>
        <dbReference type="Pfam" id="PF00534"/>
    </source>
</evidence>
<accession>A0A517NNT6</accession>
<feature type="domain" description="Glycosyl transferase family 1" evidence="1">
    <location>
        <begin position="229"/>
        <end position="377"/>
    </location>
</feature>
<evidence type="ECO:0000313" key="2">
    <source>
        <dbReference type="EMBL" id="QDT08791.1"/>
    </source>
</evidence>
<keyword evidence="3" id="KW-1185">Reference proteome</keyword>
<dbReference type="EMBL" id="CP036526">
    <property type="protein sequence ID" value="QDT08791.1"/>
    <property type="molecule type" value="Genomic_DNA"/>
</dbReference>
<name>A0A517NNT6_9BACT</name>
<dbReference type="Gene3D" id="3.40.50.2000">
    <property type="entry name" value="Glycogen Phosphorylase B"/>
    <property type="match status" value="1"/>
</dbReference>
<keyword evidence="2" id="KW-0808">Transferase</keyword>
<dbReference type="InterPro" id="IPR001296">
    <property type="entry name" value="Glyco_trans_1"/>
</dbReference>
<dbReference type="Pfam" id="PF00534">
    <property type="entry name" value="Glycos_transf_1"/>
    <property type="match status" value="1"/>
</dbReference>
<keyword evidence="2" id="KW-0328">Glycosyltransferase</keyword>
<proteinExistence type="predicted"/>
<dbReference type="GO" id="GO:0016757">
    <property type="term" value="F:glycosyltransferase activity"/>
    <property type="evidence" value="ECO:0007669"/>
    <property type="project" value="UniProtKB-KW"/>
</dbReference>
<dbReference type="RefSeq" id="WP_419189628.1">
    <property type="nucleotide sequence ID" value="NZ_CP036526.1"/>
</dbReference>